<proteinExistence type="predicted"/>
<evidence type="ECO:0000313" key="2">
    <source>
        <dbReference type="Proteomes" id="UP000821845"/>
    </source>
</evidence>
<organism evidence="1 2">
    <name type="scientific">Hyalomma asiaticum</name>
    <name type="common">Tick</name>
    <dbReference type="NCBI Taxonomy" id="266040"/>
    <lineage>
        <taxon>Eukaryota</taxon>
        <taxon>Metazoa</taxon>
        <taxon>Ecdysozoa</taxon>
        <taxon>Arthropoda</taxon>
        <taxon>Chelicerata</taxon>
        <taxon>Arachnida</taxon>
        <taxon>Acari</taxon>
        <taxon>Parasitiformes</taxon>
        <taxon>Ixodida</taxon>
        <taxon>Ixodoidea</taxon>
        <taxon>Ixodidae</taxon>
        <taxon>Hyalomminae</taxon>
        <taxon>Hyalomma</taxon>
    </lineage>
</organism>
<evidence type="ECO:0000313" key="1">
    <source>
        <dbReference type="EMBL" id="KAH6927526.1"/>
    </source>
</evidence>
<sequence length="182" mass="20184">MRSVVIFALTCITLFSFKCAAQSSRGPNKLHRETPDTFKIFDGFEHAIAITDIDNDSILDCLSARRTAYDPEAHTATYVWSLGTPGNSKSRQYVSFNYKAGDTPDTVKFTVGSDGKVEVGRFRYTDYKTCAVLEMPHFGDQCTLWVNEGVEDSIPGECLEQFGDICGNGVTHHDADMCKDVD</sequence>
<dbReference type="EMBL" id="CM023486">
    <property type="protein sequence ID" value="KAH6927526.1"/>
    <property type="molecule type" value="Genomic_DNA"/>
</dbReference>
<protein>
    <submittedName>
        <fullName evidence="1">Uncharacterized protein</fullName>
    </submittedName>
</protein>
<reference evidence="1" key="1">
    <citation type="submission" date="2020-05" db="EMBL/GenBank/DDBJ databases">
        <title>Large-scale comparative analyses of tick genomes elucidate their genetic diversity and vector capacities.</title>
        <authorList>
            <person name="Jia N."/>
            <person name="Wang J."/>
            <person name="Shi W."/>
            <person name="Du L."/>
            <person name="Sun Y."/>
            <person name="Zhan W."/>
            <person name="Jiang J."/>
            <person name="Wang Q."/>
            <person name="Zhang B."/>
            <person name="Ji P."/>
            <person name="Sakyi L.B."/>
            <person name="Cui X."/>
            <person name="Yuan T."/>
            <person name="Jiang B."/>
            <person name="Yang W."/>
            <person name="Lam T.T.-Y."/>
            <person name="Chang Q."/>
            <person name="Ding S."/>
            <person name="Wang X."/>
            <person name="Zhu J."/>
            <person name="Ruan X."/>
            <person name="Zhao L."/>
            <person name="Wei J."/>
            <person name="Que T."/>
            <person name="Du C."/>
            <person name="Cheng J."/>
            <person name="Dai P."/>
            <person name="Han X."/>
            <person name="Huang E."/>
            <person name="Gao Y."/>
            <person name="Liu J."/>
            <person name="Shao H."/>
            <person name="Ye R."/>
            <person name="Li L."/>
            <person name="Wei W."/>
            <person name="Wang X."/>
            <person name="Wang C."/>
            <person name="Yang T."/>
            <person name="Huo Q."/>
            <person name="Li W."/>
            <person name="Guo W."/>
            <person name="Chen H."/>
            <person name="Zhou L."/>
            <person name="Ni X."/>
            <person name="Tian J."/>
            <person name="Zhou Y."/>
            <person name="Sheng Y."/>
            <person name="Liu T."/>
            <person name="Pan Y."/>
            <person name="Xia L."/>
            <person name="Li J."/>
            <person name="Zhao F."/>
            <person name="Cao W."/>
        </authorList>
    </citation>
    <scope>NUCLEOTIDE SEQUENCE</scope>
    <source>
        <strain evidence="1">Hyas-2018</strain>
    </source>
</reference>
<keyword evidence="2" id="KW-1185">Reference proteome</keyword>
<comment type="caution">
    <text evidence="1">The sequence shown here is derived from an EMBL/GenBank/DDBJ whole genome shotgun (WGS) entry which is preliminary data.</text>
</comment>
<dbReference type="Proteomes" id="UP000821845">
    <property type="component" value="Chromosome 6"/>
</dbReference>
<gene>
    <name evidence="1" type="ORF">HPB50_005543</name>
</gene>
<accession>A0ACB7RXX3</accession>
<name>A0ACB7RXX3_HYAAI</name>